<comment type="caution">
    <text evidence="1">The sequence shown here is derived from an EMBL/GenBank/DDBJ whole genome shotgun (WGS) entry which is preliminary data.</text>
</comment>
<proteinExistence type="predicted"/>
<dbReference type="Proteomes" id="UP000006447">
    <property type="component" value="Unassembled WGS sequence"/>
</dbReference>
<sequence length="31" mass="3475">MVVVAGQSFVKDTGWRIDYHLATPRLAQADE</sequence>
<evidence type="ECO:0000313" key="1">
    <source>
        <dbReference type="EMBL" id="EID81096.1"/>
    </source>
</evidence>
<accession>I0WXI0</accession>
<dbReference type="AlphaFoldDB" id="I0WXI0"/>
<name>I0WXI0_RHOOP</name>
<reference evidence="1 2" key="1">
    <citation type="journal article" date="2012" name="J. Bacteriol.">
        <title>Draft genome sequence of the nitrophenol-degrading actinomycete Rhodococcus imtechensis RKJ300.</title>
        <authorList>
            <person name="Vikram S."/>
            <person name="Kumar S."/>
            <person name="Subramanian S."/>
            <person name="Raghava G.P."/>
        </authorList>
    </citation>
    <scope>NUCLEOTIDE SEQUENCE [LARGE SCALE GENOMIC DNA]</scope>
    <source>
        <strain evidence="1 2">RKJ300</strain>
    </source>
</reference>
<protein>
    <submittedName>
        <fullName evidence="1">Exodeoxyribonuclease III</fullName>
    </submittedName>
</protein>
<evidence type="ECO:0000313" key="2">
    <source>
        <dbReference type="Proteomes" id="UP000006447"/>
    </source>
</evidence>
<dbReference type="PATRIC" id="fig|1165867.3.peg.907"/>
<dbReference type="EMBL" id="AJJH01000020">
    <property type="protein sequence ID" value="EID81096.1"/>
    <property type="molecule type" value="Genomic_DNA"/>
</dbReference>
<organism evidence="1 2">
    <name type="scientific">Rhodococcus opacus RKJ300 = JCM 13270</name>
    <dbReference type="NCBI Taxonomy" id="1165867"/>
    <lineage>
        <taxon>Bacteria</taxon>
        <taxon>Bacillati</taxon>
        <taxon>Actinomycetota</taxon>
        <taxon>Actinomycetes</taxon>
        <taxon>Mycobacteriales</taxon>
        <taxon>Nocardiaceae</taxon>
        <taxon>Rhodococcus</taxon>
    </lineage>
</organism>
<gene>
    <name evidence="1" type="ORF">W59_04411</name>
</gene>